<dbReference type="EMBL" id="SOQZ01000002">
    <property type="protein sequence ID" value="TDY12303.1"/>
    <property type="molecule type" value="Genomic_DNA"/>
</dbReference>
<evidence type="ECO:0000313" key="2">
    <source>
        <dbReference type="EMBL" id="TDY12303.1"/>
    </source>
</evidence>
<reference evidence="2 3" key="1">
    <citation type="submission" date="2019-03" db="EMBL/GenBank/DDBJ databases">
        <title>Genomic Encyclopedia of Type Strains, Phase III (KMG-III): the genomes of soil and plant-associated and newly described type strains.</title>
        <authorList>
            <person name="Whitman W."/>
        </authorList>
    </citation>
    <scope>NUCLEOTIDE SEQUENCE [LARGE SCALE GENOMIC DNA]</scope>
    <source>
        <strain evidence="2 3">CGMCC 1.10957</strain>
    </source>
</reference>
<accession>A0ABY2G6M6</accession>
<dbReference type="RefSeq" id="WP_134198941.1">
    <property type="nucleotide sequence ID" value="NZ_SOQZ01000002.1"/>
</dbReference>
<organism evidence="2 3">
    <name type="scientific">Meridianimaribacter flavus</name>
    <dbReference type="NCBI Taxonomy" id="571115"/>
    <lineage>
        <taxon>Bacteria</taxon>
        <taxon>Pseudomonadati</taxon>
        <taxon>Bacteroidota</taxon>
        <taxon>Flavobacteriia</taxon>
        <taxon>Flavobacteriales</taxon>
        <taxon>Flavobacteriaceae</taxon>
        <taxon>Meridianimaribacter</taxon>
    </lineage>
</organism>
<dbReference type="InterPro" id="IPR001173">
    <property type="entry name" value="Glyco_trans_2-like"/>
</dbReference>
<protein>
    <submittedName>
        <fullName evidence="2">Glycosyl transferase family 2</fullName>
    </submittedName>
</protein>
<dbReference type="SUPFAM" id="SSF53448">
    <property type="entry name" value="Nucleotide-diphospho-sugar transferases"/>
    <property type="match status" value="1"/>
</dbReference>
<dbReference type="InterPro" id="IPR050256">
    <property type="entry name" value="Glycosyltransferase_2"/>
</dbReference>
<evidence type="ECO:0000313" key="3">
    <source>
        <dbReference type="Proteomes" id="UP000294930"/>
    </source>
</evidence>
<proteinExistence type="predicted"/>
<dbReference type="GO" id="GO:0016740">
    <property type="term" value="F:transferase activity"/>
    <property type="evidence" value="ECO:0007669"/>
    <property type="project" value="UniProtKB-KW"/>
</dbReference>
<dbReference type="PANTHER" id="PTHR48090">
    <property type="entry name" value="UNDECAPRENYL-PHOSPHATE 4-DEOXY-4-FORMAMIDO-L-ARABINOSE TRANSFERASE-RELATED"/>
    <property type="match status" value="1"/>
</dbReference>
<dbReference type="Proteomes" id="UP000294930">
    <property type="component" value="Unassembled WGS sequence"/>
</dbReference>
<dbReference type="CDD" id="cd04179">
    <property type="entry name" value="DPM_DPG-synthase_like"/>
    <property type="match status" value="1"/>
</dbReference>
<evidence type="ECO:0000259" key="1">
    <source>
        <dbReference type="Pfam" id="PF00535"/>
    </source>
</evidence>
<dbReference type="InterPro" id="IPR029044">
    <property type="entry name" value="Nucleotide-diphossugar_trans"/>
</dbReference>
<gene>
    <name evidence="2" type="ORF">A8975_1066</name>
</gene>
<name>A0ABY2G6M6_9FLAO</name>
<sequence length="241" mass="27619">MTRDLSEETLVVVPAYNAHNTIHKVIEQIFQSGFKEIIISDDCSAIPILPILSSFKNQIILIEQPKNLGYGGNQKFLYEYALKNNYNYIVMIHGDLQYTPTLIPSLVTMLKYAKYDFVFGSRILGGNAIKNGMPIIKYIANRCLTLFQNILTGYKLSEYHSGLRAYNIETLKNIKFHEFSNNFIFDNQMLLAIIKNKYKIGEVSCTTKYDTNSSSISYKESTIYAFGVIKLTLIHFFKNIL</sequence>
<dbReference type="Gene3D" id="3.90.550.10">
    <property type="entry name" value="Spore Coat Polysaccharide Biosynthesis Protein SpsA, Chain A"/>
    <property type="match status" value="1"/>
</dbReference>
<comment type="caution">
    <text evidence="2">The sequence shown here is derived from an EMBL/GenBank/DDBJ whole genome shotgun (WGS) entry which is preliminary data.</text>
</comment>
<dbReference type="PANTHER" id="PTHR48090:SF7">
    <property type="entry name" value="RFBJ PROTEIN"/>
    <property type="match status" value="1"/>
</dbReference>
<feature type="domain" description="Glycosyltransferase 2-like" evidence="1">
    <location>
        <begin position="11"/>
        <end position="173"/>
    </location>
</feature>
<keyword evidence="3" id="KW-1185">Reference proteome</keyword>
<dbReference type="Pfam" id="PF00535">
    <property type="entry name" value="Glycos_transf_2"/>
    <property type="match status" value="1"/>
</dbReference>
<keyword evidence="2" id="KW-0808">Transferase</keyword>